<organism evidence="1 2">
    <name type="scientific">Rhodococcus tukisamuensis</name>
    <dbReference type="NCBI Taxonomy" id="168276"/>
    <lineage>
        <taxon>Bacteria</taxon>
        <taxon>Bacillati</taxon>
        <taxon>Actinomycetota</taxon>
        <taxon>Actinomycetes</taxon>
        <taxon>Mycobacteriales</taxon>
        <taxon>Nocardiaceae</taxon>
        <taxon>Rhodococcus</taxon>
    </lineage>
</organism>
<dbReference type="EMBL" id="FNAB01000004">
    <property type="protein sequence ID" value="SDD40179.1"/>
    <property type="molecule type" value="Genomic_DNA"/>
</dbReference>
<sequence length="209" mass="22742">MPVVYARSTTIHAQPSFIDVGIKHIRDVVMPTLADIEGCCGLSLLVDHETGRCIATSSWMDDESLRASEGPVLQLRDRAAEIFHGTTSVSRWEIAVLHRDHRSSPGACVRAAWLAVEPGRIDRALDLYKLSILPALEELDGFCSASLMVDHAAGRAVSSVTFDSFEAMDRNRDQAMTLRAAGTSEAGADVLEVCEFELAIAHLHVPEMA</sequence>
<keyword evidence="2" id="KW-1185">Reference proteome</keyword>
<evidence type="ECO:0000313" key="1">
    <source>
        <dbReference type="EMBL" id="SDD40179.1"/>
    </source>
</evidence>
<proteinExistence type="predicted"/>
<dbReference type="STRING" id="168276.SAMN05444580_104177"/>
<dbReference type="AlphaFoldDB" id="A0A1G6UFZ5"/>
<reference evidence="1 2" key="1">
    <citation type="submission" date="2016-10" db="EMBL/GenBank/DDBJ databases">
        <authorList>
            <person name="de Groot N.N."/>
        </authorList>
    </citation>
    <scope>NUCLEOTIDE SEQUENCE [LARGE SCALE GENOMIC DNA]</scope>
    <source>
        <strain evidence="1 2">JCM 11308</strain>
    </source>
</reference>
<gene>
    <name evidence="1" type="ORF">SAMN05444580_104177</name>
</gene>
<evidence type="ECO:0000313" key="2">
    <source>
        <dbReference type="Proteomes" id="UP000199417"/>
    </source>
</evidence>
<name>A0A1G6UFZ5_9NOCA</name>
<accession>A0A1G6UFZ5</accession>
<evidence type="ECO:0008006" key="3">
    <source>
        <dbReference type="Google" id="ProtNLM"/>
    </source>
</evidence>
<dbReference type="Proteomes" id="UP000199417">
    <property type="component" value="Unassembled WGS sequence"/>
</dbReference>
<dbReference type="RefSeq" id="WP_072844669.1">
    <property type="nucleotide sequence ID" value="NZ_FNAB01000004.1"/>
</dbReference>
<protein>
    <recommendedName>
        <fullName evidence="3">Antibiotic biosynthesis monooxygenase</fullName>
    </recommendedName>
</protein>